<reference evidence="2 3" key="1">
    <citation type="submission" date="2019-05" db="EMBL/GenBank/DDBJ databases">
        <title>Another draft genome of Portunus trituberculatus and its Hox gene families provides insights of decapod evolution.</title>
        <authorList>
            <person name="Jeong J.-H."/>
            <person name="Song I."/>
            <person name="Kim S."/>
            <person name="Choi T."/>
            <person name="Kim D."/>
            <person name="Ryu S."/>
            <person name="Kim W."/>
        </authorList>
    </citation>
    <scope>NUCLEOTIDE SEQUENCE [LARGE SCALE GENOMIC DNA]</scope>
    <source>
        <tissue evidence="2">Muscle</tissue>
    </source>
</reference>
<feature type="compositionally biased region" description="Low complexity" evidence="1">
    <location>
        <begin position="47"/>
        <end position="61"/>
    </location>
</feature>
<sequence>MFGEREERLLHHPQPLSRATSVNYCLHGHLSSVSSFSPKTLTHLQPGPSSLFLLPSSPSRAPRLDQTPVPRHPATPSHAPPGCDSFRTCIKLWPDTRPDHRHPTCK</sequence>
<dbReference type="AlphaFoldDB" id="A0A5B7DIV9"/>
<comment type="caution">
    <text evidence="2">The sequence shown here is derived from an EMBL/GenBank/DDBJ whole genome shotgun (WGS) entry which is preliminary data.</text>
</comment>
<feature type="region of interest" description="Disordered" evidence="1">
    <location>
        <begin position="47"/>
        <end position="84"/>
    </location>
</feature>
<organism evidence="2 3">
    <name type="scientific">Portunus trituberculatus</name>
    <name type="common">Swimming crab</name>
    <name type="synonym">Neptunus trituberculatus</name>
    <dbReference type="NCBI Taxonomy" id="210409"/>
    <lineage>
        <taxon>Eukaryota</taxon>
        <taxon>Metazoa</taxon>
        <taxon>Ecdysozoa</taxon>
        <taxon>Arthropoda</taxon>
        <taxon>Crustacea</taxon>
        <taxon>Multicrustacea</taxon>
        <taxon>Malacostraca</taxon>
        <taxon>Eumalacostraca</taxon>
        <taxon>Eucarida</taxon>
        <taxon>Decapoda</taxon>
        <taxon>Pleocyemata</taxon>
        <taxon>Brachyura</taxon>
        <taxon>Eubrachyura</taxon>
        <taxon>Portunoidea</taxon>
        <taxon>Portunidae</taxon>
        <taxon>Portuninae</taxon>
        <taxon>Portunus</taxon>
    </lineage>
</organism>
<evidence type="ECO:0000313" key="2">
    <source>
        <dbReference type="EMBL" id="MPC21340.1"/>
    </source>
</evidence>
<accession>A0A5B7DIV9</accession>
<name>A0A5B7DIV9_PORTR</name>
<proteinExistence type="predicted"/>
<gene>
    <name evidence="2" type="ORF">E2C01_014323</name>
</gene>
<evidence type="ECO:0000313" key="3">
    <source>
        <dbReference type="Proteomes" id="UP000324222"/>
    </source>
</evidence>
<dbReference type="EMBL" id="VSRR010000966">
    <property type="protein sequence ID" value="MPC21340.1"/>
    <property type="molecule type" value="Genomic_DNA"/>
</dbReference>
<keyword evidence="3" id="KW-1185">Reference proteome</keyword>
<protein>
    <submittedName>
        <fullName evidence="2">Uncharacterized protein</fullName>
    </submittedName>
</protein>
<evidence type="ECO:0000256" key="1">
    <source>
        <dbReference type="SAM" id="MobiDB-lite"/>
    </source>
</evidence>
<dbReference type="Proteomes" id="UP000324222">
    <property type="component" value="Unassembled WGS sequence"/>
</dbReference>